<dbReference type="CDD" id="cd01834">
    <property type="entry name" value="SGNH_hydrolase_like_2"/>
    <property type="match status" value="1"/>
</dbReference>
<dbReference type="InterPro" id="IPR051532">
    <property type="entry name" value="Ester_Hydrolysis_Enzymes"/>
</dbReference>
<dbReference type="InterPro" id="IPR036514">
    <property type="entry name" value="SGNH_hydro_sf"/>
</dbReference>
<evidence type="ECO:0000259" key="1">
    <source>
        <dbReference type="Pfam" id="PF13472"/>
    </source>
</evidence>
<name>A0A0F9VUM4_9ZZZZ</name>
<dbReference type="EMBL" id="LAZR01000026">
    <property type="protein sequence ID" value="KKO03648.1"/>
    <property type="molecule type" value="Genomic_DNA"/>
</dbReference>
<reference evidence="2" key="1">
    <citation type="journal article" date="2015" name="Nature">
        <title>Complex archaea that bridge the gap between prokaryotes and eukaryotes.</title>
        <authorList>
            <person name="Spang A."/>
            <person name="Saw J.H."/>
            <person name="Jorgensen S.L."/>
            <person name="Zaremba-Niedzwiedzka K."/>
            <person name="Martijn J."/>
            <person name="Lind A.E."/>
            <person name="van Eijk R."/>
            <person name="Schleper C."/>
            <person name="Guy L."/>
            <person name="Ettema T.J."/>
        </authorList>
    </citation>
    <scope>NUCLEOTIDE SEQUENCE</scope>
</reference>
<feature type="domain" description="SGNH hydrolase-type esterase" evidence="1">
    <location>
        <begin position="13"/>
        <end position="203"/>
    </location>
</feature>
<sequence length="216" mass="23603">MLIQTGQTVLFQGDSITDCGRPRDDSDSHLGLGYPSLIAAQLPFRQPQLEITFVNRGVGGGRVPSLQERWQGDCIDLKPDWVSILIGINDACAIAGDDLPGYDVDGYEAGYRDILTQVRDETGARLIILEPFLLHTEHPYDFISPIAKIRQALDPIIQVARTLGAEFDAITVPLDDMFQETSKDVDPAHWAADAIHPTPAGHAFIANAWLKAVGAM</sequence>
<gene>
    <name evidence="2" type="ORF">LCGC14_0095760</name>
</gene>
<organism evidence="2">
    <name type="scientific">marine sediment metagenome</name>
    <dbReference type="NCBI Taxonomy" id="412755"/>
    <lineage>
        <taxon>unclassified sequences</taxon>
        <taxon>metagenomes</taxon>
        <taxon>ecological metagenomes</taxon>
    </lineage>
</organism>
<dbReference type="SUPFAM" id="SSF52266">
    <property type="entry name" value="SGNH hydrolase"/>
    <property type="match status" value="1"/>
</dbReference>
<dbReference type="GO" id="GO:0004622">
    <property type="term" value="F:phosphatidylcholine lysophospholipase activity"/>
    <property type="evidence" value="ECO:0007669"/>
    <property type="project" value="TreeGrafter"/>
</dbReference>
<evidence type="ECO:0000313" key="2">
    <source>
        <dbReference type="EMBL" id="KKO03648.1"/>
    </source>
</evidence>
<dbReference type="Gene3D" id="3.40.50.1110">
    <property type="entry name" value="SGNH hydrolase"/>
    <property type="match status" value="1"/>
</dbReference>
<dbReference type="InterPro" id="IPR013830">
    <property type="entry name" value="SGNH_hydro"/>
</dbReference>
<dbReference type="Pfam" id="PF13472">
    <property type="entry name" value="Lipase_GDSL_2"/>
    <property type="match status" value="1"/>
</dbReference>
<proteinExistence type="predicted"/>
<protein>
    <recommendedName>
        <fullName evidence="1">SGNH hydrolase-type esterase domain-containing protein</fullName>
    </recommendedName>
</protein>
<dbReference type="AlphaFoldDB" id="A0A0F9VUM4"/>
<dbReference type="PANTHER" id="PTHR30383:SF5">
    <property type="entry name" value="SGNH HYDROLASE-TYPE ESTERASE DOMAIN-CONTAINING PROTEIN"/>
    <property type="match status" value="1"/>
</dbReference>
<comment type="caution">
    <text evidence="2">The sequence shown here is derived from an EMBL/GenBank/DDBJ whole genome shotgun (WGS) entry which is preliminary data.</text>
</comment>
<dbReference type="PANTHER" id="PTHR30383">
    <property type="entry name" value="THIOESTERASE 1/PROTEASE 1/LYSOPHOSPHOLIPASE L1"/>
    <property type="match status" value="1"/>
</dbReference>
<accession>A0A0F9VUM4</accession>